<comment type="function">
    <text evidence="6">Component of ribonuclease P, a protein complex that generates mature tRNA molecules by cleaving their 5'-ends.</text>
</comment>
<evidence type="ECO:0000256" key="5">
    <source>
        <dbReference type="ARBA" id="ARBA00044198"/>
    </source>
</evidence>
<dbReference type="Proteomes" id="UP001642540">
    <property type="component" value="Unassembled WGS sequence"/>
</dbReference>
<reference evidence="7 8" key="1">
    <citation type="submission" date="2024-08" db="EMBL/GenBank/DDBJ databases">
        <authorList>
            <person name="Cucini C."/>
            <person name="Frati F."/>
        </authorList>
    </citation>
    <scope>NUCLEOTIDE SEQUENCE [LARGE SCALE GENOMIC DNA]</scope>
</reference>
<organism evidence="7 8">
    <name type="scientific">Orchesella dallaii</name>
    <dbReference type="NCBI Taxonomy" id="48710"/>
    <lineage>
        <taxon>Eukaryota</taxon>
        <taxon>Metazoa</taxon>
        <taxon>Ecdysozoa</taxon>
        <taxon>Arthropoda</taxon>
        <taxon>Hexapoda</taxon>
        <taxon>Collembola</taxon>
        <taxon>Entomobryomorpha</taxon>
        <taxon>Entomobryoidea</taxon>
        <taxon>Orchesellidae</taxon>
        <taxon>Orchesellinae</taxon>
        <taxon>Orchesella</taxon>
    </lineage>
</organism>
<name>A0ABP1R9F5_9HEXA</name>
<protein>
    <recommendedName>
        <fullName evidence="5 6">Ribonuclease P/MRP protein subunit POP5</fullName>
    </recommendedName>
</protein>
<keyword evidence="3 6" id="KW-0819">tRNA processing</keyword>
<gene>
    <name evidence="7" type="ORF">ODALV1_LOCUS20050</name>
</gene>
<comment type="subcellular location">
    <subcellularLocation>
        <location evidence="6">Nucleus</location>
        <location evidence="6">Nucleolus</location>
    </subcellularLocation>
</comment>
<dbReference type="InterPro" id="IPR002759">
    <property type="entry name" value="Pop5/Rpp14/Rnp2-like"/>
</dbReference>
<keyword evidence="4 6" id="KW-0539">Nucleus</keyword>
<comment type="similarity">
    <text evidence="1 6">Belongs to the eukaryotic/archaeal RNase P protein component 2 family.</text>
</comment>
<dbReference type="PIRSF" id="PIRSF023803">
    <property type="entry name" value="Ribonuclease_P_prd"/>
    <property type="match status" value="1"/>
</dbReference>
<evidence type="ECO:0000313" key="7">
    <source>
        <dbReference type="EMBL" id="CAL8123007.1"/>
    </source>
</evidence>
<evidence type="ECO:0000313" key="8">
    <source>
        <dbReference type="Proteomes" id="UP001642540"/>
    </source>
</evidence>
<dbReference type="Gene3D" id="3.30.70.3250">
    <property type="entry name" value="Ribonuclease P, Pop5 subunit"/>
    <property type="match status" value="1"/>
</dbReference>
<evidence type="ECO:0000256" key="6">
    <source>
        <dbReference type="PIRNR" id="PIRNR023803"/>
    </source>
</evidence>
<sequence length="158" mass="17940">MVRLRHRYLVTEYSVTDGRDSGANNAAIRSNSVMEALTSSIKRLHGVHGVAVTKAGLLVKYINNSTQILFIRMRRSAFTLVTSAIPFLRQVDGKNVTFKTLYTGATINQCNKFLVKYQRRKLEEQYGSLKTDLQRQLFERELGNLKPYSVQIGNVLNV</sequence>
<dbReference type="SUPFAM" id="SSF160350">
    <property type="entry name" value="Rnp2-like"/>
    <property type="match status" value="1"/>
</dbReference>
<keyword evidence="8" id="KW-1185">Reference proteome</keyword>
<proteinExistence type="inferred from homology"/>
<dbReference type="InterPro" id="IPR038085">
    <property type="entry name" value="Rnp2-like_sf"/>
</dbReference>
<evidence type="ECO:0000256" key="2">
    <source>
        <dbReference type="ARBA" id="ARBA00022552"/>
    </source>
</evidence>
<dbReference type="EMBL" id="CAXLJM020000068">
    <property type="protein sequence ID" value="CAL8123007.1"/>
    <property type="molecule type" value="Genomic_DNA"/>
</dbReference>
<evidence type="ECO:0000256" key="1">
    <source>
        <dbReference type="ARBA" id="ARBA00010800"/>
    </source>
</evidence>
<dbReference type="PANTHER" id="PTHR48414:SF1">
    <property type="entry name" value="POP5 HOMOLOG, RIBONUCLEASE P_MRP SUBUNIT"/>
    <property type="match status" value="1"/>
</dbReference>
<evidence type="ECO:0000256" key="3">
    <source>
        <dbReference type="ARBA" id="ARBA00022694"/>
    </source>
</evidence>
<accession>A0ABP1R9F5</accession>
<evidence type="ECO:0000256" key="4">
    <source>
        <dbReference type="ARBA" id="ARBA00023242"/>
    </source>
</evidence>
<keyword evidence="2" id="KW-0698">rRNA processing</keyword>
<dbReference type="PANTHER" id="PTHR48414">
    <property type="entry name" value="POP5 HOMOLOG, RIBONUCLEASE P_MRP SUBUNIT"/>
    <property type="match status" value="1"/>
</dbReference>
<dbReference type="InterPro" id="IPR016819">
    <property type="entry name" value="RNase_P/MRP_POP5"/>
</dbReference>
<dbReference type="Pfam" id="PF01900">
    <property type="entry name" value="RNase_P_Rpp14"/>
    <property type="match status" value="1"/>
</dbReference>
<comment type="caution">
    <text evidence="7">The sequence shown here is derived from an EMBL/GenBank/DDBJ whole genome shotgun (WGS) entry which is preliminary data.</text>
</comment>